<feature type="compositionally biased region" description="Basic residues" evidence="27">
    <location>
        <begin position="79"/>
        <end position="94"/>
    </location>
</feature>
<keyword evidence="30" id="KW-1185">Reference proteome</keyword>
<evidence type="ECO:0000256" key="23">
    <source>
        <dbReference type="ARBA" id="ARBA00060464"/>
    </source>
</evidence>
<evidence type="ECO:0000256" key="26">
    <source>
        <dbReference type="ARBA" id="ARBA00080491"/>
    </source>
</evidence>
<dbReference type="PRINTS" id="PR00360">
    <property type="entry name" value="C2DOMAIN"/>
</dbReference>
<dbReference type="EMBL" id="JAUCMX010000010">
    <property type="protein sequence ID" value="KAK3533871.1"/>
    <property type="molecule type" value="Genomic_DNA"/>
</dbReference>
<sequence>MFRVCRAFLKHHITMTSHHHITTPAWHQHITPPNHITTFHHHNTSPHHPPHHITHHITSPTTSPSHHHHITSPSPHHITTSHHHHHITTSHNHHNITITTSHHPPHHPPHHITITTSPSPHHHITSPSQHHHHHITSPTTSPTTSHHHHHITISTSPHHITSPHHHHHITSPTTSPSPHHHITSHHHITITTSHHPPHHHHQITSPHHITSPSPHHITSPSPHHITTSPHHITSHHHITITTSHYPPHHHHHITSPHHHLHITTSHHITSPSPHHITSPSPHHITITTSHHHITSHHHHDITSPHHVTHHITITTSPSPHPITITTSPHHHITSQSPHHITTSHHHHHITSPTTSPSPHHHHHITHHITSPHHYHITTFHHHHHIITSPSPNYITTSHPYIIQCELAIGNKANSSPKGQTPDETNRRTDPNSSVSDIANSVTSDMLMLSPGSEEEEHEGPVCEKLGRIQFSVGYSFQDSTLTVKILKGQDLPAKDFSGTSDPFVKIYLLPDKKHKLETKVKRKNLNPHWNETFLFEGFPYEKVVQRTLYLQVLDYDRFSRNDPIGEVSIPLNKINLAQMETFWKELKPCSDGSGSRGDLLVSLCYNPTANTITVNIIKARNLKAMDIGGTSDPYVKLWLMHKDKRVEKKKTVVMKRCLNPVFNESFPFDVPAHVLRETTIVITVMDKDRLSRNDVIGKIYLSWKSGPAEVKHWKDMMGHPRTFVAQWHALKA</sequence>
<keyword evidence="8" id="KW-0812">Transmembrane</keyword>
<dbReference type="GO" id="GO:1990927">
    <property type="term" value="P:calcium ion regulated lysosome exocytosis"/>
    <property type="evidence" value="ECO:0007669"/>
    <property type="project" value="UniProtKB-ARBA"/>
</dbReference>
<feature type="compositionally biased region" description="Low complexity" evidence="27">
    <location>
        <begin position="310"/>
        <end position="340"/>
    </location>
</feature>
<evidence type="ECO:0000256" key="10">
    <source>
        <dbReference type="ARBA" id="ARBA00022737"/>
    </source>
</evidence>
<dbReference type="PROSITE" id="PS50004">
    <property type="entry name" value="C2"/>
    <property type="match status" value="2"/>
</dbReference>
<keyword evidence="15" id="KW-0472">Membrane</keyword>
<evidence type="ECO:0000256" key="19">
    <source>
        <dbReference type="ARBA" id="ARBA00023273"/>
    </source>
</evidence>
<dbReference type="SMART" id="SM00239">
    <property type="entry name" value="C2"/>
    <property type="match status" value="2"/>
</dbReference>
<evidence type="ECO:0000256" key="20">
    <source>
        <dbReference type="ARBA" id="ARBA00023288"/>
    </source>
</evidence>
<comment type="similarity">
    <text evidence="4">Belongs to the synaptotagmin family.</text>
</comment>
<evidence type="ECO:0000256" key="15">
    <source>
        <dbReference type="ARBA" id="ARBA00023136"/>
    </source>
</evidence>
<evidence type="ECO:0000313" key="30">
    <source>
        <dbReference type="Proteomes" id="UP001274896"/>
    </source>
</evidence>
<dbReference type="GO" id="GO:0000149">
    <property type="term" value="F:SNARE binding"/>
    <property type="evidence" value="ECO:0007669"/>
    <property type="project" value="UniProtKB-ARBA"/>
</dbReference>
<evidence type="ECO:0000256" key="13">
    <source>
        <dbReference type="ARBA" id="ARBA00022989"/>
    </source>
</evidence>
<feature type="compositionally biased region" description="Basic residues" evidence="27">
    <location>
        <begin position="289"/>
        <end position="299"/>
    </location>
</feature>
<gene>
    <name evidence="29" type="ORF">QTP70_032984</name>
</gene>
<evidence type="ECO:0000256" key="24">
    <source>
        <dbReference type="ARBA" id="ARBA00064595"/>
    </source>
</evidence>
<evidence type="ECO:0000256" key="8">
    <source>
        <dbReference type="ARBA" id="ARBA00022692"/>
    </source>
</evidence>
<dbReference type="GO" id="GO:0030276">
    <property type="term" value="F:clathrin binding"/>
    <property type="evidence" value="ECO:0007669"/>
    <property type="project" value="TreeGrafter"/>
</dbReference>
<dbReference type="CDD" id="cd08386">
    <property type="entry name" value="C2A_Synaptotagmin-7"/>
    <property type="match status" value="1"/>
</dbReference>
<dbReference type="InterPro" id="IPR000008">
    <property type="entry name" value="C2_dom"/>
</dbReference>
<evidence type="ECO:0000256" key="4">
    <source>
        <dbReference type="ARBA" id="ARBA00006996"/>
    </source>
</evidence>
<comment type="subunit">
    <text evidence="24">Homodimer. Can also form heterodimers with SYT6, SYT9 and SYT10. Interacts with calmodulin (CALM1, CALM2 or CALM3). Interacts with CD63; required for localization to lysosomes. Interacts with APP.</text>
</comment>
<evidence type="ECO:0000256" key="25">
    <source>
        <dbReference type="ARBA" id="ARBA00067957"/>
    </source>
</evidence>
<feature type="domain" description="C2" evidence="28">
    <location>
        <begin position="595"/>
        <end position="728"/>
    </location>
</feature>
<feature type="compositionally biased region" description="Polar residues" evidence="27">
    <location>
        <begin position="430"/>
        <end position="440"/>
    </location>
</feature>
<dbReference type="InterPro" id="IPR037732">
    <property type="entry name" value="C2A_Synaptotagmin-7"/>
</dbReference>
<dbReference type="GO" id="GO:0030670">
    <property type="term" value="C:phagocytic vesicle membrane"/>
    <property type="evidence" value="ECO:0007669"/>
    <property type="project" value="UniProtKB-SubCell"/>
</dbReference>
<dbReference type="GO" id="GO:0006906">
    <property type="term" value="P:vesicle fusion"/>
    <property type="evidence" value="ECO:0007669"/>
    <property type="project" value="TreeGrafter"/>
</dbReference>
<evidence type="ECO:0000256" key="6">
    <source>
        <dbReference type="ARBA" id="ARBA00022483"/>
    </source>
</evidence>
<evidence type="ECO:0000256" key="2">
    <source>
        <dbReference type="ARBA" id="ARBA00004363"/>
    </source>
</evidence>
<feature type="region of interest" description="Disordered" evidence="27">
    <location>
        <begin position="411"/>
        <end position="440"/>
    </location>
</feature>
<dbReference type="Proteomes" id="UP001274896">
    <property type="component" value="Unassembled WGS sequence"/>
</dbReference>
<keyword evidence="12" id="KW-0112">Calmodulin-binding</keyword>
<feature type="compositionally biased region" description="Basic residues" evidence="27">
    <location>
        <begin position="358"/>
        <end position="369"/>
    </location>
</feature>
<dbReference type="GO" id="GO:0005516">
    <property type="term" value="F:calmodulin binding"/>
    <property type="evidence" value="ECO:0007669"/>
    <property type="project" value="UniProtKB-KW"/>
</dbReference>
<feature type="compositionally biased region" description="Low complexity" evidence="27">
    <location>
        <begin position="203"/>
        <end position="231"/>
    </location>
</feature>
<accession>A0AAE0V410</accession>
<dbReference type="InterPro" id="IPR035892">
    <property type="entry name" value="C2_domain_sf"/>
</dbReference>
<reference evidence="29" key="1">
    <citation type="submission" date="2023-06" db="EMBL/GenBank/DDBJ databases">
        <title>Male Hemibagrus guttatus genome.</title>
        <authorList>
            <person name="Bian C."/>
        </authorList>
    </citation>
    <scope>NUCLEOTIDE SEQUENCE</scope>
    <source>
        <strain evidence="29">Male_cb2023</strain>
        <tissue evidence="29">Muscle</tissue>
    </source>
</reference>
<dbReference type="Pfam" id="PF00168">
    <property type="entry name" value="C2"/>
    <property type="match status" value="2"/>
</dbReference>
<feature type="region of interest" description="Disordered" evidence="27">
    <location>
        <begin position="43"/>
        <end position="369"/>
    </location>
</feature>
<organism evidence="29 30">
    <name type="scientific">Hemibagrus guttatus</name>
    <dbReference type="NCBI Taxonomy" id="175788"/>
    <lineage>
        <taxon>Eukaryota</taxon>
        <taxon>Metazoa</taxon>
        <taxon>Chordata</taxon>
        <taxon>Craniata</taxon>
        <taxon>Vertebrata</taxon>
        <taxon>Euteleostomi</taxon>
        <taxon>Actinopterygii</taxon>
        <taxon>Neopterygii</taxon>
        <taxon>Teleostei</taxon>
        <taxon>Ostariophysi</taxon>
        <taxon>Siluriformes</taxon>
        <taxon>Bagridae</taxon>
        <taxon>Hemibagrus</taxon>
    </lineage>
</organism>
<feature type="compositionally biased region" description="Low complexity" evidence="27">
    <location>
        <begin position="262"/>
        <end position="288"/>
    </location>
</feature>
<keyword evidence="10" id="KW-0677">Repeat</keyword>
<feature type="compositionally biased region" description="Basic residues" evidence="27">
    <location>
        <begin position="246"/>
        <end position="261"/>
    </location>
</feature>
<evidence type="ECO:0000256" key="17">
    <source>
        <dbReference type="ARBA" id="ARBA00023140"/>
    </source>
</evidence>
<dbReference type="InterPro" id="IPR037741">
    <property type="entry name" value="C2B_Synaptotagmin-7"/>
</dbReference>
<evidence type="ECO:0000256" key="5">
    <source>
        <dbReference type="ARBA" id="ARBA00022475"/>
    </source>
</evidence>
<dbReference type="GO" id="GO:0001786">
    <property type="term" value="F:phosphatidylserine binding"/>
    <property type="evidence" value="ECO:0007669"/>
    <property type="project" value="TreeGrafter"/>
</dbReference>
<evidence type="ECO:0000256" key="21">
    <source>
        <dbReference type="ARBA" id="ARBA00023329"/>
    </source>
</evidence>
<evidence type="ECO:0000256" key="1">
    <source>
        <dbReference type="ARBA" id="ARBA00004254"/>
    </source>
</evidence>
<dbReference type="GO" id="GO:0017158">
    <property type="term" value="P:regulation of calcium ion-dependent exocytosis"/>
    <property type="evidence" value="ECO:0007669"/>
    <property type="project" value="UniProtKB-ARBA"/>
</dbReference>
<dbReference type="PRINTS" id="PR00399">
    <property type="entry name" value="SYNAPTOTAGMN"/>
</dbReference>
<feature type="domain" description="C2" evidence="28">
    <location>
        <begin position="464"/>
        <end position="584"/>
    </location>
</feature>
<comment type="subcellular location">
    <subcellularLocation>
        <location evidence="23">Cytoplasmic vesicle</location>
        <location evidence="23">Phagosome membrane</location>
        <topology evidence="23">Single-pass membrane protein</topology>
    </subcellularLocation>
    <subcellularLocation>
        <location evidence="1">Cytoplasmic vesicle</location>
        <location evidence="1">Secretory vesicle</location>
        <location evidence="1">Synaptic vesicle membrane</location>
        <topology evidence="1">Single-pass membrane protein</topology>
    </subcellularLocation>
    <subcellularLocation>
        <location evidence="2">Lysosome membrane</location>
        <topology evidence="2">Single-pass membrane protein</topology>
    </subcellularLocation>
    <subcellularLocation>
        <location evidence="3">Peroxisome membrane</location>
        <topology evidence="3">Single-pass membrane protein</topology>
    </subcellularLocation>
    <subcellularLocation>
        <location evidence="22">Presynaptic cell membrane</location>
        <topology evidence="22">Single-pass membrane protein</topology>
    </subcellularLocation>
</comment>
<dbReference type="GO" id="GO:0005765">
    <property type="term" value="C:lysosomal membrane"/>
    <property type="evidence" value="ECO:0007669"/>
    <property type="project" value="UniProtKB-SubCell"/>
</dbReference>
<evidence type="ECO:0000256" key="12">
    <source>
        <dbReference type="ARBA" id="ARBA00022860"/>
    </source>
</evidence>
<keyword evidence="18" id="KW-0458">Lysosome</keyword>
<dbReference type="GO" id="GO:0001778">
    <property type="term" value="P:plasma membrane repair"/>
    <property type="evidence" value="ECO:0007669"/>
    <property type="project" value="UniProtKB-ARBA"/>
</dbReference>
<protein>
    <recommendedName>
        <fullName evidence="25">Synaptotagmin-7</fullName>
    </recommendedName>
    <alternativeName>
        <fullName evidence="26">Synaptotagmin VII</fullName>
    </alternativeName>
</protein>
<keyword evidence="21" id="KW-0968">Cytoplasmic vesicle</keyword>
<dbReference type="GO" id="GO:0048791">
    <property type="term" value="P:calcium ion-regulated exocytosis of neurotransmitter"/>
    <property type="evidence" value="ECO:0007669"/>
    <property type="project" value="TreeGrafter"/>
</dbReference>
<name>A0AAE0V410_9TELE</name>
<evidence type="ECO:0000256" key="11">
    <source>
        <dbReference type="ARBA" id="ARBA00022837"/>
    </source>
</evidence>
<dbReference type="GO" id="GO:0030424">
    <property type="term" value="C:axon"/>
    <property type="evidence" value="ECO:0007669"/>
    <property type="project" value="TreeGrafter"/>
</dbReference>
<evidence type="ECO:0000256" key="22">
    <source>
        <dbReference type="ARBA" id="ARBA00046300"/>
    </source>
</evidence>
<feature type="compositionally biased region" description="Basic residues" evidence="27">
    <location>
        <begin position="43"/>
        <end position="55"/>
    </location>
</feature>
<evidence type="ECO:0000256" key="16">
    <source>
        <dbReference type="ARBA" id="ARBA00023139"/>
    </source>
</evidence>
<proteinExistence type="inferred from homology"/>
<dbReference type="GO" id="GO:0005509">
    <property type="term" value="F:calcium ion binding"/>
    <property type="evidence" value="ECO:0007669"/>
    <property type="project" value="TreeGrafter"/>
</dbReference>
<dbReference type="PANTHER" id="PTHR10024">
    <property type="entry name" value="SYNAPTOTAGMIN"/>
    <property type="match status" value="1"/>
</dbReference>
<keyword evidence="17" id="KW-0576">Peroxisome</keyword>
<dbReference type="GO" id="GO:0042734">
    <property type="term" value="C:presynaptic membrane"/>
    <property type="evidence" value="ECO:0007669"/>
    <property type="project" value="UniProtKB-SubCell"/>
</dbReference>
<evidence type="ECO:0000256" key="7">
    <source>
        <dbReference type="ARBA" id="ARBA00022553"/>
    </source>
</evidence>
<evidence type="ECO:0000259" key="28">
    <source>
        <dbReference type="PROSITE" id="PS50004"/>
    </source>
</evidence>
<dbReference type="InterPro" id="IPR001565">
    <property type="entry name" value="Synaptotagmin"/>
</dbReference>
<keyword evidence="5" id="KW-1003">Cell membrane</keyword>
<keyword evidence="16" id="KW-0564">Palmitate</keyword>
<evidence type="ECO:0000313" key="29">
    <source>
        <dbReference type="EMBL" id="KAK3533871.1"/>
    </source>
</evidence>
<dbReference type="GO" id="GO:0005778">
    <property type="term" value="C:peroxisomal membrane"/>
    <property type="evidence" value="ECO:0007669"/>
    <property type="project" value="UniProtKB-SubCell"/>
</dbReference>
<keyword evidence="20" id="KW-0449">Lipoprotein</keyword>
<evidence type="ECO:0000256" key="18">
    <source>
        <dbReference type="ARBA" id="ARBA00023228"/>
    </source>
</evidence>
<keyword evidence="14" id="KW-0770">Synapse</keyword>
<comment type="caution">
    <text evidence="29">The sequence shown here is derived from an EMBL/GenBank/DDBJ whole genome shotgun (WGS) entry which is preliminary data.</text>
</comment>
<dbReference type="GO" id="GO:0030100">
    <property type="term" value="P:regulation of endocytosis"/>
    <property type="evidence" value="ECO:0007669"/>
    <property type="project" value="UniProtKB-ARBA"/>
</dbReference>
<dbReference type="FunFam" id="2.60.40.150:FF:000027">
    <property type="entry name" value="Synaptotagmin 7"/>
    <property type="match status" value="1"/>
</dbReference>
<feature type="compositionally biased region" description="Basic residues" evidence="27">
    <location>
        <begin position="120"/>
        <end position="135"/>
    </location>
</feature>
<evidence type="ECO:0000256" key="3">
    <source>
        <dbReference type="ARBA" id="ARBA00004549"/>
    </source>
</evidence>
<keyword evidence="13" id="KW-1133">Transmembrane helix</keyword>
<dbReference type="PANTHER" id="PTHR10024:SF344">
    <property type="entry name" value="SYNAPTOTAGMIN-7"/>
    <property type="match status" value="1"/>
</dbReference>
<dbReference type="Gene3D" id="2.60.40.150">
    <property type="entry name" value="C2 domain"/>
    <property type="match status" value="2"/>
</dbReference>
<feature type="compositionally biased region" description="Polar residues" evidence="27">
    <location>
        <begin position="411"/>
        <end position="422"/>
    </location>
</feature>
<dbReference type="AlphaFoldDB" id="A0AAE0V410"/>
<dbReference type="FunFam" id="2.60.40.150:FF:000028">
    <property type="entry name" value="Synaptotagmin 7"/>
    <property type="match status" value="1"/>
</dbReference>
<dbReference type="GO" id="GO:0051050">
    <property type="term" value="P:positive regulation of transport"/>
    <property type="evidence" value="ECO:0007669"/>
    <property type="project" value="UniProtKB-ARBA"/>
</dbReference>
<evidence type="ECO:0000256" key="27">
    <source>
        <dbReference type="SAM" id="MobiDB-lite"/>
    </source>
</evidence>
<evidence type="ECO:0000256" key="14">
    <source>
        <dbReference type="ARBA" id="ARBA00023018"/>
    </source>
</evidence>
<keyword evidence="19" id="KW-0966">Cell projection</keyword>
<keyword evidence="11" id="KW-0106">Calcium</keyword>
<dbReference type="CDD" id="cd08405">
    <property type="entry name" value="C2B_Synaptotagmin-7"/>
    <property type="match status" value="1"/>
</dbReference>
<keyword evidence="7" id="KW-0597">Phosphoprotein</keyword>
<dbReference type="SUPFAM" id="SSF49562">
    <property type="entry name" value="C2 domain (Calcium/lipid-binding domain, CaLB)"/>
    <property type="match status" value="2"/>
</dbReference>
<dbReference type="GO" id="GO:0005544">
    <property type="term" value="F:calcium-dependent phospholipid binding"/>
    <property type="evidence" value="ECO:0007669"/>
    <property type="project" value="InterPro"/>
</dbReference>
<keyword evidence="6" id="KW-0268">Exocytosis</keyword>
<dbReference type="GO" id="GO:0050796">
    <property type="term" value="P:regulation of insulin secretion"/>
    <property type="evidence" value="ECO:0007669"/>
    <property type="project" value="UniProtKB-ARBA"/>
</dbReference>
<dbReference type="GO" id="GO:0030672">
    <property type="term" value="C:synaptic vesicle membrane"/>
    <property type="evidence" value="ECO:0007669"/>
    <property type="project" value="UniProtKB-SubCell"/>
</dbReference>
<evidence type="ECO:0000256" key="9">
    <source>
        <dbReference type="ARBA" id="ARBA00022723"/>
    </source>
</evidence>
<keyword evidence="9" id="KW-0479">Metal-binding</keyword>
<feature type="compositionally biased region" description="Basic residues" evidence="27">
    <location>
        <begin position="178"/>
        <end position="188"/>
    </location>
</feature>